<evidence type="ECO:0000259" key="13">
    <source>
        <dbReference type="PROSITE" id="PS51081"/>
    </source>
</evidence>
<sequence length="404" mass="45498">MTMDQLGTSVAPEVQDSLSAASIKFEIKTESSFGRKRAYSESSSSSLVDRIPGKMRKMQFQKEPGICNCVKIPTKVTPDAEDIKEPKAEMNTPSSEEGEDDKEKEKKDILSMMECPVCLEHPREGPIFNCEHGHLVCGKCQPKIRECPICRSGNVGHRNLFAEKMLSLTLKSITLPCINHSEGCKVTGLATELHKHESICMFRKIQCPAHHRGACLWQGSLTKLYPHLSEKKCAQIIKVEDEHKSYVSVIGDFVENETVFNRASTTHWKPVMLVSRKSFRFFAYLVMSRTPAGEWYFYVRSFTGKKIVRLLRTKITVRTPSKSAASSSSSSSTSTTTYSTNPSTAEFSYTGSVNVYNDSEETVIKNGKYLFMKDAQVKQFKHDKTILEYEVQLSFNSKSKKSVD</sequence>
<evidence type="ECO:0000256" key="5">
    <source>
        <dbReference type="ARBA" id="ARBA00022679"/>
    </source>
</evidence>
<evidence type="ECO:0000256" key="8">
    <source>
        <dbReference type="ARBA" id="ARBA00022786"/>
    </source>
</evidence>
<proteinExistence type="inferred from homology"/>
<evidence type="ECO:0000256" key="9">
    <source>
        <dbReference type="ARBA" id="ARBA00022833"/>
    </source>
</evidence>
<dbReference type="PROSITE" id="PS50089">
    <property type="entry name" value="ZF_RING_2"/>
    <property type="match status" value="1"/>
</dbReference>
<comment type="pathway">
    <text evidence="2">Protein modification; protein ubiquitination.</text>
</comment>
<dbReference type="SUPFAM" id="SSF57850">
    <property type="entry name" value="RING/U-box"/>
    <property type="match status" value="1"/>
</dbReference>
<dbReference type="OMA" id="HESICMF"/>
<keyword evidence="7 10" id="KW-0863">Zinc-finger</keyword>
<feature type="region of interest" description="Disordered" evidence="11">
    <location>
        <begin position="31"/>
        <end position="50"/>
    </location>
</feature>
<dbReference type="InterPro" id="IPR013010">
    <property type="entry name" value="Znf_SIAH"/>
</dbReference>
<dbReference type="GO" id="GO:0005737">
    <property type="term" value="C:cytoplasm"/>
    <property type="evidence" value="ECO:0007669"/>
    <property type="project" value="TreeGrafter"/>
</dbReference>
<dbReference type="InterPro" id="IPR001841">
    <property type="entry name" value="Znf_RING"/>
</dbReference>
<keyword evidence="8" id="KW-0833">Ubl conjugation pathway</keyword>
<evidence type="ECO:0000256" key="7">
    <source>
        <dbReference type="ARBA" id="ARBA00022771"/>
    </source>
</evidence>
<dbReference type="AlphaFoldDB" id="A0A553PBB3"/>
<feature type="domain" description="RING-type" evidence="12">
    <location>
        <begin position="115"/>
        <end position="151"/>
    </location>
</feature>
<accession>A0A553PBB3</accession>
<reference evidence="14 15" key="1">
    <citation type="journal article" date="2018" name="Nat. Ecol. Evol.">
        <title>Genomic signatures of mitonuclear coevolution across populations of Tigriopus californicus.</title>
        <authorList>
            <person name="Barreto F.S."/>
            <person name="Watson E.T."/>
            <person name="Lima T.G."/>
            <person name="Willett C.S."/>
            <person name="Edmands S."/>
            <person name="Li W."/>
            <person name="Burton R.S."/>
        </authorList>
    </citation>
    <scope>NUCLEOTIDE SEQUENCE [LARGE SCALE GENOMIC DNA]</scope>
    <source>
        <strain evidence="14 15">San Diego</strain>
    </source>
</reference>
<dbReference type="SUPFAM" id="SSF49599">
    <property type="entry name" value="TRAF domain-like"/>
    <property type="match status" value="1"/>
</dbReference>
<dbReference type="Proteomes" id="UP000318571">
    <property type="component" value="Chromosome 2"/>
</dbReference>
<evidence type="ECO:0000256" key="11">
    <source>
        <dbReference type="SAM" id="MobiDB-lite"/>
    </source>
</evidence>
<dbReference type="EC" id="2.3.2.27" evidence="4"/>
<keyword evidence="15" id="KW-1185">Reference proteome</keyword>
<evidence type="ECO:0000256" key="6">
    <source>
        <dbReference type="ARBA" id="ARBA00022723"/>
    </source>
</evidence>
<keyword evidence="9" id="KW-0862">Zinc</keyword>
<dbReference type="GO" id="GO:0061630">
    <property type="term" value="F:ubiquitin protein ligase activity"/>
    <property type="evidence" value="ECO:0007669"/>
    <property type="project" value="UniProtKB-EC"/>
</dbReference>
<comment type="caution">
    <text evidence="14">The sequence shown here is derived from an EMBL/GenBank/DDBJ whole genome shotgun (WGS) entry which is preliminary data.</text>
</comment>
<dbReference type="FunFam" id="3.30.40.10:FF:000041">
    <property type="entry name" value="E3 ubiquitin-protein ligase SINAT3"/>
    <property type="match status" value="1"/>
</dbReference>
<dbReference type="Pfam" id="PF21361">
    <property type="entry name" value="Sina_ZnF"/>
    <property type="match status" value="1"/>
</dbReference>
<dbReference type="Gene3D" id="3.30.40.10">
    <property type="entry name" value="Zinc/RING finger domain, C3HC4 (zinc finger)"/>
    <property type="match status" value="2"/>
</dbReference>
<evidence type="ECO:0000256" key="1">
    <source>
        <dbReference type="ARBA" id="ARBA00000900"/>
    </source>
</evidence>
<dbReference type="GO" id="GO:0008270">
    <property type="term" value="F:zinc ion binding"/>
    <property type="evidence" value="ECO:0007669"/>
    <property type="project" value="UniProtKB-KW"/>
</dbReference>
<evidence type="ECO:0000313" key="14">
    <source>
        <dbReference type="EMBL" id="TRY74963.1"/>
    </source>
</evidence>
<dbReference type="PROSITE" id="PS51081">
    <property type="entry name" value="ZF_SIAH"/>
    <property type="match status" value="1"/>
</dbReference>
<dbReference type="GO" id="GO:0031624">
    <property type="term" value="F:ubiquitin conjugating enzyme binding"/>
    <property type="evidence" value="ECO:0007669"/>
    <property type="project" value="TreeGrafter"/>
</dbReference>
<dbReference type="GO" id="GO:0043161">
    <property type="term" value="P:proteasome-mediated ubiquitin-dependent protein catabolic process"/>
    <property type="evidence" value="ECO:0007669"/>
    <property type="project" value="TreeGrafter"/>
</dbReference>
<dbReference type="OrthoDB" id="6379426at2759"/>
<gene>
    <name evidence="14" type="ORF">TCAL_04965</name>
</gene>
<protein>
    <recommendedName>
        <fullName evidence="4">RING-type E3 ubiquitin transferase</fullName>
        <ecNumber evidence="4">2.3.2.27</ecNumber>
    </recommendedName>
</protein>
<keyword evidence="5" id="KW-0808">Transferase</keyword>
<dbReference type="InterPro" id="IPR013083">
    <property type="entry name" value="Znf_RING/FYVE/PHD"/>
</dbReference>
<dbReference type="PANTHER" id="PTHR45877:SF2">
    <property type="entry name" value="E3 UBIQUITIN-PROTEIN LIGASE SINA-RELATED"/>
    <property type="match status" value="1"/>
</dbReference>
<evidence type="ECO:0000256" key="3">
    <source>
        <dbReference type="ARBA" id="ARBA00009119"/>
    </source>
</evidence>
<dbReference type="PANTHER" id="PTHR45877">
    <property type="entry name" value="E3 UBIQUITIN-PROTEIN LIGASE SIAH2"/>
    <property type="match status" value="1"/>
</dbReference>
<comment type="similarity">
    <text evidence="3">Belongs to the SINA (Seven in absentia) family.</text>
</comment>
<feature type="domain" description="SIAH-type" evidence="13">
    <location>
        <begin position="172"/>
        <end position="233"/>
    </location>
</feature>
<comment type="catalytic activity">
    <reaction evidence="1">
        <text>S-ubiquitinyl-[E2 ubiquitin-conjugating enzyme]-L-cysteine + [acceptor protein]-L-lysine = [E2 ubiquitin-conjugating enzyme]-L-cysteine + N(6)-ubiquitinyl-[acceptor protein]-L-lysine.</text>
        <dbReference type="EC" id="2.3.2.27"/>
    </reaction>
</comment>
<evidence type="ECO:0000256" key="10">
    <source>
        <dbReference type="PROSITE-ProRule" id="PRU00455"/>
    </source>
</evidence>
<organism evidence="14 15">
    <name type="scientific">Tigriopus californicus</name>
    <name type="common">Marine copepod</name>
    <dbReference type="NCBI Taxonomy" id="6832"/>
    <lineage>
        <taxon>Eukaryota</taxon>
        <taxon>Metazoa</taxon>
        <taxon>Ecdysozoa</taxon>
        <taxon>Arthropoda</taxon>
        <taxon>Crustacea</taxon>
        <taxon>Multicrustacea</taxon>
        <taxon>Hexanauplia</taxon>
        <taxon>Copepoda</taxon>
        <taxon>Harpacticoida</taxon>
        <taxon>Harpacticidae</taxon>
        <taxon>Tigriopus</taxon>
    </lineage>
</organism>
<feature type="region of interest" description="Disordered" evidence="11">
    <location>
        <begin position="78"/>
        <end position="106"/>
    </location>
</feature>
<evidence type="ECO:0000313" key="15">
    <source>
        <dbReference type="Proteomes" id="UP000318571"/>
    </source>
</evidence>
<dbReference type="GO" id="GO:0016567">
    <property type="term" value="P:protein ubiquitination"/>
    <property type="evidence" value="ECO:0007669"/>
    <property type="project" value="UniProtKB-UniPathway"/>
</dbReference>
<dbReference type="STRING" id="6832.A0A553PBB3"/>
<dbReference type="InterPro" id="IPR049548">
    <property type="entry name" value="Sina-like_RING"/>
</dbReference>
<evidence type="ECO:0000256" key="2">
    <source>
        <dbReference type="ARBA" id="ARBA00004906"/>
    </source>
</evidence>
<name>A0A553PBB3_TIGCA</name>
<dbReference type="EMBL" id="VCGU01000005">
    <property type="protein sequence ID" value="TRY74963.1"/>
    <property type="molecule type" value="Genomic_DNA"/>
</dbReference>
<evidence type="ECO:0000256" key="4">
    <source>
        <dbReference type="ARBA" id="ARBA00012483"/>
    </source>
</evidence>
<feature type="region of interest" description="Disordered" evidence="11">
    <location>
        <begin position="322"/>
        <end position="342"/>
    </location>
</feature>
<dbReference type="UniPathway" id="UPA00143"/>
<keyword evidence="6" id="KW-0479">Metal-binding</keyword>
<evidence type="ECO:0000259" key="12">
    <source>
        <dbReference type="PROSITE" id="PS50089"/>
    </source>
</evidence>
<dbReference type="InterPro" id="IPR004162">
    <property type="entry name" value="SINA-like_animal"/>
</dbReference>
<dbReference type="Pfam" id="PF21362">
    <property type="entry name" value="Sina_RING"/>
    <property type="match status" value="1"/>
</dbReference>